<dbReference type="PANTHER" id="PTHR33021">
    <property type="entry name" value="BLUE COPPER PROTEIN"/>
    <property type="match status" value="1"/>
</dbReference>
<feature type="domain" description="Phytocyanin" evidence="4">
    <location>
        <begin position="27"/>
        <end position="129"/>
    </location>
</feature>
<dbReference type="PROSITE" id="PS51485">
    <property type="entry name" value="PHYTOCYANIN"/>
    <property type="match status" value="1"/>
</dbReference>
<dbReference type="InterPro" id="IPR008972">
    <property type="entry name" value="Cupredoxin"/>
</dbReference>
<keyword evidence="1" id="KW-1015">Disulfide bond</keyword>
<name>A0AA35YSZ3_LACSI</name>
<dbReference type="Gene3D" id="2.60.40.420">
    <property type="entry name" value="Cupredoxins - blue copper proteins"/>
    <property type="match status" value="1"/>
</dbReference>
<sequence>MANLKPSLFLIIAMVVSSMEFNHSVATEHVVGDSFGWAVPQNAGFYAMWSLNHTFIIDDTLIFNFTDGFHNVAEVTKEAYDTCNTQNLILIQTTSPTRFTINNVDNHYYICTVGLHCKSFLKLAIRVSVPNNSSAMLSH</sequence>
<feature type="signal peptide" evidence="3">
    <location>
        <begin position="1"/>
        <end position="18"/>
    </location>
</feature>
<protein>
    <recommendedName>
        <fullName evidence="4">Phytocyanin domain-containing protein</fullName>
    </recommendedName>
</protein>
<accession>A0AA35YSZ3</accession>
<evidence type="ECO:0000313" key="5">
    <source>
        <dbReference type="EMBL" id="CAI9279615.1"/>
    </source>
</evidence>
<evidence type="ECO:0000256" key="2">
    <source>
        <dbReference type="ARBA" id="ARBA00023180"/>
    </source>
</evidence>
<dbReference type="GO" id="GO:0009055">
    <property type="term" value="F:electron transfer activity"/>
    <property type="evidence" value="ECO:0007669"/>
    <property type="project" value="InterPro"/>
</dbReference>
<evidence type="ECO:0000256" key="3">
    <source>
        <dbReference type="SAM" id="SignalP"/>
    </source>
</evidence>
<dbReference type="AlphaFoldDB" id="A0AA35YSZ3"/>
<evidence type="ECO:0000259" key="4">
    <source>
        <dbReference type="PROSITE" id="PS51485"/>
    </source>
</evidence>
<evidence type="ECO:0000313" key="6">
    <source>
        <dbReference type="Proteomes" id="UP001177003"/>
    </source>
</evidence>
<evidence type="ECO:0000256" key="1">
    <source>
        <dbReference type="ARBA" id="ARBA00023157"/>
    </source>
</evidence>
<dbReference type="Pfam" id="PF02298">
    <property type="entry name" value="Cu_bind_like"/>
    <property type="match status" value="1"/>
</dbReference>
<dbReference type="GO" id="GO:0005886">
    <property type="term" value="C:plasma membrane"/>
    <property type="evidence" value="ECO:0007669"/>
    <property type="project" value="TreeGrafter"/>
</dbReference>
<dbReference type="FunFam" id="2.60.40.420:FF:000034">
    <property type="entry name" value="Cupredoxin superfamily protein"/>
    <property type="match status" value="1"/>
</dbReference>
<dbReference type="SUPFAM" id="SSF49503">
    <property type="entry name" value="Cupredoxins"/>
    <property type="match status" value="1"/>
</dbReference>
<keyword evidence="2" id="KW-0325">Glycoprotein</keyword>
<feature type="chain" id="PRO_5041273405" description="Phytocyanin domain-containing protein" evidence="3">
    <location>
        <begin position="19"/>
        <end position="139"/>
    </location>
</feature>
<dbReference type="EMBL" id="OX465080">
    <property type="protein sequence ID" value="CAI9279615.1"/>
    <property type="molecule type" value="Genomic_DNA"/>
</dbReference>
<dbReference type="InterPro" id="IPR003245">
    <property type="entry name" value="Phytocyanin_dom"/>
</dbReference>
<keyword evidence="6" id="KW-1185">Reference proteome</keyword>
<dbReference type="InterPro" id="IPR039391">
    <property type="entry name" value="Phytocyanin-like"/>
</dbReference>
<proteinExistence type="predicted"/>
<reference evidence="5" key="1">
    <citation type="submission" date="2023-04" db="EMBL/GenBank/DDBJ databases">
        <authorList>
            <person name="Vijverberg K."/>
            <person name="Xiong W."/>
            <person name="Schranz E."/>
        </authorList>
    </citation>
    <scope>NUCLEOTIDE SEQUENCE</scope>
</reference>
<dbReference type="PANTHER" id="PTHR33021:SF488">
    <property type="entry name" value="PHYTOCYANIN DOMAIN-CONTAINING PROTEIN"/>
    <property type="match status" value="1"/>
</dbReference>
<gene>
    <name evidence="5" type="ORF">LSALG_LOCUS19406</name>
</gene>
<dbReference type="Proteomes" id="UP001177003">
    <property type="component" value="Chromosome 4"/>
</dbReference>
<keyword evidence="3" id="KW-0732">Signal</keyword>
<organism evidence="5 6">
    <name type="scientific">Lactuca saligna</name>
    <name type="common">Willowleaf lettuce</name>
    <dbReference type="NCBI Taxonomy" id="75948"/>
    <lineage>
        <taxon>Eukaryota</taxon>
        <taxon>Viridiplantae</taxon>
        <taxon>Streptophyta</taxon>
        <taxon>Embryophyta</taxon>
        <taxon>Tracheophyta</taxon>
        <taxon>Spermatophyta</taxon>
        <taxon>Magnoliopsida</taxon>
        <taxon>eudicotyledons</taxon>
        <taxon>Gunneridae</taxon>
        <taxon>Pentapetalae</taxon>
        <taxon>asterids</taxon>
        <taxon>campanulids</taxon>
        <taxon>Asterales</taxon>
        <taxon>Asteraceae</taxon>
        <taxon>Cichorioideae</taxon>
        <taxon>Cichorieae</taxon>
        <taxon>Lactucinae</taxon>
        <taxon>Lactuca</taxon>
    </lineage>
</organism>